<evidence type="ECO:0000313" key="4">
    <source>
        <dbReference type="Proteomes" id="UP000307517"/>
    </source>
</evidence>
<sequence>MTSSKRNLKLFVYIQLAFSLSIMALIFGEKSVGYELSLFTHVKPNVESFYLMVVIIGLFLCKQRHDAFLLVRVHDRMTIFRRNLFTVLVHAWTSSFIYWIIIGSFIQHLVVPSLLIDACLFALNGCLMGSVFFTLTYLLPKANILPLLICLALIFTVCFARMFASPHLNNAYNLFIAQSWFKGNFVVTTVSCLLLIFAFNYLNAELVQKIEIY</sequence>
<organism evidence="2 5">
    <name type="scientific">Lacticaseibacillus rhamnosus</name>
    <name type="common">Lactobacillus rhamnosus</name>
    <dbReference type="NCBI Taxonomy" id="47715"/>
    <lineage>
        <taxon>Bacteria</taxon>
        <taxon>Bacillati</taxon>
        <taxon>Bacillota</taxon>
        <taxon>Bacilli</taxon>
        <taxon>Lactobacillales</taxon>
        <taxon>Lactobacillaceae</taxon>
        <taxon>Lacticaseibacillus</taxon>
    </lineage>
</organism>
<reference evidence="2 5" key="2">
    <citation type="submission" date="2020-07" db="EMBL/GenBank/DDBJ databases">
        <title>Organ Donor 1.</title>
        <authorList>
            <person name="Marsh A.J."/>
            <person name="Azcarate-Peril M.A."/>
        </authorList>
    </citation>
    <scope>NUCLEOTIDE SEQUENCE [LARGE SCALE GENOMIC DNA]</scope>
    <source>
        <strain evidence="2 5">AMC0712</strain>
    </source>
</reference>
<accession>A0A508YLM7</accession>
<keyword evidence="1" id="KW-1133">Transmembrane helix</keyword>
<feature type="transmembrane region" description="Helical" evidence="1">
    <location>
        <begin position="145"/>
        <end position="164"/>
    </location>
</feature>
<feature type="transmembrane region" description="Helical" evidence="1">
    <location>
        <begin position="84"/>
        <end position="102"/>
    </location>
</feature>
<name>A0A508YLM7_LACRH</name>
<evidence type="ECO:0000313" key="3">
    <source>
        <dbReference type="EMBL" id="THC81367.1"/>
    </source>
</evidence>
<keyword evidence="1" id="KW-0472">Membrane</keyword>
<keyword evidence="1" id="KW-0812">Transmembrane</keyword>
<feature type="transmembrane region" description="Helical" evidence="1">
    <location>
        <begin position="10"/>
        <end position="28"/>
    </location>
</feature>
<dbReference type="Proteomes" id="UP000307517">
    <property type="component" value="Unassembled WGS sequence"/>
</dbReference>
<evidence type="ECO:0000256" key="1">
    <source>
        <dbReference type="SAM" id="Phobius"/>
    </source>
</evidence>
<evidence type="ECO:0000313" key="2">
    <source>
        <dbReference type="EMBL" id="NZA03955.1"/>
    </source>
</evidence>
<comment type="caution">
    <text evidence="2">The sequence shown here is derived from an EMBL/GenBank/DDBJ whole genome shotgun (WGS) entry which is preliminary data.</text>
</comment>
<dbReference type="AlphaFoldDB" id="A0A508YLM7"/>
<protein>
    <submittedName>
        <fullName evidence="2">Uncharacterized protein</fullName>
    </submittedName>
</protein>
<dbReference type="RefSeq" id="WP_005690120.1">
    <property type="nucleotide sequence ID" value="NZ_CABFNI010000004.1"/>
</dbReference>
<dbReference type="Proteomes" id="UP000552935">
    <property type="component" value="Unassembled WGS sequence"/>
</dbReference>
<dbReference type="EMBL" id="JACCKI010000001">
    <property type="protein sequence ID" value="NZA03955.1"/>
    <property type="molecule type" value="Genomic_DNA"/>
</dbReference>
<evidence type="ECO:0000313" key="5">
    <source>
        <dbReference type="Proteomes" id="UP000552935"/>
    </source>
</evidence>
<dbReference type="EMBL" id="SSHM01000001">
    <property type="protein sequence ID" value="THC81367.1"/>
    <property type="molecule type" value="Genomic_DNA"/>
</dbReference>
<proteinExistence type="predicted"/>
<feature type="transmembrane region" description="Helical" evidence="1">
    <location>
        <begin position="184"/>
        <end position="202"/>
    </location>
</feature>
<reference evidence="3 4" key="1">
    <citation type="submission" date="2019-04" db="EMBL/GenBank/DDBJ databases">
        <title>Genome Announcement to Ensure Probiotic Safety of Lactobacillus rhamnosus UBLR-58.</title>
        <authorList>
            <person name="Sulthana A."/>
            <person name="Lakshmi S.G."/>
            <person name="Madempudi R.S."/>
        </authorList>
    </citation>
    <scope>NUCLEOTIDE SEQUENCE [LARGE SCALE GENOMIC DNA]</scope>
    <source>
        <strain evidence="3 4">UBLR-58</strain>
    </source>
</reference>
<gene>
    <name evidence="3" type="ORF">E6L36_13940</name>
    <name evidence="2" type="ORF">H0N82_02195</name>
</gene>
<feature type="transmembrane region" description="Helical" evidence="1">
    <location>
        <begin position="48"/>
        <end position="63"/>
    </location>
</feature>
<feature type="transmembrane region" description="Helical" evidence="1">
    <location>
        <begin position="114"/>
        <end position="138"/>
    </location>
</feature>